<dbReference type="InterPro" id="IPR037883">
    <property type="entry name" value="Knr4/Smi1-like_sf"/>
</dbReference>
<dbReference type="EMBL" id="VSDO01000005">
    <property type="protein sequence ID" value="TYA10485.1"/>
    <property type="molecule type" value="Genomic_DNA"/>
</dbReference>
<comment type="caution">
    <text evidence="3">The sequence shown here is derived from an EMBL/GenBank/DDBJ whole genome shotgun (WGS) entry which is preliminary data.</text>
</comment>
<name>A0A5D0CMF2_9BACL</name>
<dbReference type="SUPFAM" id="SSF48371">
    <property type="entry name" value="ARM repeat"/>
    <property type="match status" value="1"/>
</dbReference>
<dbReference type="Gene3D" id="1.25.10.10">
    <property type="entry name" value="Leucine-rich Repeat Variant"/>
    <property type="match status" value="1"/>
</dbReference>
<evidence type="ECO:0000313" key="4">
    <source>
        <dbReference type="Proteomes" id="UP000325218"/>
    </source>
</evidence>
<dbReference type="AlphaFoldDB" id="A0A5D0CMF2"/>
<feature type="region of interest" description="Disordered" evidence="1">
    <location>
        <begin position="96"/>
        <end position="121"/>
    </location>
</feature>
<evidence type="ECO:0000256" key="1">
    <source>
        <dbReference type="SAM" id="MobiDB-lite"/>
    </source>
</evidence>
<dbReference type="SUPFAM" id="SSF160631">
    <property type="entry name" value="SMI1/KNR4-like"/>
    <property type="match status" value="1"/>
</dbReference>
<dbReference type="InterPro" id="IPR018958">
    <property type="entry name" value="Knr4/Smi1-like_dom"/>
</dbReference>
<dbReference type="Gene3D" id="3.40.1580.10">
    <property type="entry name" value="SMI1/KNR4-like"/>
    <property type="match status" value="1"/>
</dbReference>
<dbReference type="SMART" id="SM00860">
    <property type="entry name" value="SMI1_KNR4"/>
    <property type="match status" value="1"/>
</dbReference>
<dbReference type="InterPro" id="IPR011989">
    <property type="entry name" value="ARM-like"/>
</dbReference>
<dbReference type="InterPro" id="IPR016024">
    <property type="entry name" value="ARM-type_fold"/>
</dbReference>
<dbReference type="Pfam" id="PF09346">
    <property type="entry name" value="SMI1_KNR4"/>
    <property type="match status" value="1"/>
</dbReference>
<sequence>MNNQLDRICRKLVLAAQADSEYRVFGAKSHRYRINEPLSSVELRRFEQTHGIVLPEAYAAFLTEIGNGGAGPYYGIHPLGTKQSIELDRINQPATLRPKTSPDIAGGGTHAPDPDPDTMSDEEYDEWVARQVQSLLNIGEQGCSYETMLVITGEYRGKVVYLDLDSHRSFFTYEANFLDWYERWLDETIAGYDDSWFGMRRGGDDRLLMDLYAAATEEAVRLEALEGMLKLPEITEETALFLEKLCRESSGEAARRALQVLAKTRFGRAEPLIRQKLNGTDAEGRLLALQFIKWYMPPGERCFTEDIIRLLPQETNAEAFRFMTYVLDDAGMDVLPWMLPFFRHPDKAFRVQAVHRAGKSTRKAEHLSDFMTALEDPEVRVQLIAVQALSDVPDPALLESYERLLRQHRTDRDYVRSNVRRRLEEFGFATMEEMERKVPASLLQVRGMLRTILDPYLRGRGR</sequence>
<accession>A0A5D0CMF2</accession>
<dbReference type="OrthoDB" id="1190024at2"/>
<protein>
    <submittedName>
        <fullName evidence="3">SMI1/KNR4 family protein</fullName>
    </submittedName>
</protein>
<gene>
    <name evidence="3" type="ORF">FRY98_21965</name>
</gene>
<feature type="domain" description="Knr4/Smi1-like" evidence="2">
    <location>
        <begin position="37"/>
        <end position="183"/>
    </location>
</feature>
<reference evidence="3 4" key="1">
    <citation type="submission" date="2019-08" db="EMBL/GenBank/DDBJ databases">
        <title>Genome sequencing of Paenibacillus faecis DSM 23593(T).</title>
        <authorList>
            <person name="Kook J.-K."/>
            <person name="Park S.-N."/>
            <person name="Lim Y.K."/>
        </authorList>
    </citation>
    <scope>NUCLEOTIDE SEQUENCE [LARGE SCALE GENOMIC DNA]</scope>
    <source>
        <strain evidence="3 4">DSM 23593</strain>
    </source>
</reference>
<dbReference type="Proteomes" id="UP000325218">
    <property type="component" value="Unassembled WGS sequence"/>
</dbReference>
<evidence type="ECO:0000259" key="2">
    <source>
        <dbReference type="SMART" id="SM00860"/>
    </source>
</evidence>
<keyword evidence="4" id="KW-1185">Reference proteome</keyword>
<proteinExistence type="predicted"/>
<evidence type="ECO:0000313" key="3">
    <source>
        <dbReference type="EMBL" id="TYA10485.1"/>
    </source>
</evidence>
<organism evidence="3 4">
    <name type="scientific">Paenibacillus faecis</name>
    <dbReference type="NCBI Taxonomy" id="862114"/>
    <lineage>
        <taxon>Bacteria</taxon>
        <taxon>Bacillati</taxon>
        <taxon>Bacillota</taxon>
        <taxon>Bacilli</taxon>
        <taxon>Bacillales</taxon>
        <taxon>Paenibacillaceae</taxon>
        <taxon>Paenibacillus</taxon>
    </lineage>
</organism>
<dbReference type="RefSeq" id="WP_148456147.1">
    <property type="nucleotide sequence ID" value="NZ_VSDO01000005.1"/>
</dbReference>